<dbReference type="VEuPathDB" id="FungiDB:PGTG_19876"/>
<reference key="1">
    <citation type="submission" date="2007-01" db="EMBL/GenBank/DDBJ databases">
        <title>The Genome Sequence of Puccinia graminis f. sp. tritici Strain CRL 75-36-700-3.</title>
        <authorList>
            <consortium name="The Broad Institute Genome Sequencing Platform"/>
            <person name="Birren B."/>
            <person name="Lander E."/>
            <person name="Galagan J."/>
            <person name="Nusbaum C."/>
            <person name="Devon K."/>
            <person name="Cuomo C."/>
            <person name="Jaffe D."/>
            <person name="Butler J."/>
            <person name="Alvarez P."/>
            <person name="Gnerre S."/>
            <person name="Grabherr M."/>
            <person name="Mauceli E."/>
            <person name="Brockman W."/>
            <person name="Young S."/>
            <person name="LaButti K."/>
            <person name="Sykes S."/>
            <person name="DeCaprio D."/>
            <person name="Crawford M."/>
            <person name="Koehrsen M."/>
            <person name="Engels R."/>
            <person name="Montgomery P."/>
            <person name="Pearson M."/>
            <person name="Howarth C."/>
            <person name="Larson L."/>
            <person name="White J."/>
            <person name="Zeng Q."/>
            <person name="Kodira C."/>
            <person name="Yandava C."/>
            <person name="Alvarado L."/>
            <person name="O'Leary S."/>
            <person name="Szabo L."/>
            <person name="Dean R."/>
            <person name="Schein J."/>
        </authorList>
    </citation>
    <scope>NUCLEOTIDE SEQUENCE</scope>
    <source>
        <strain>CRL 75-36-700-3</strain>
    </source>
</reference>
<sequence>MALIQRNTQERDLAFLKIQQAIREDDLWTAAWFMSKFLKTPHTLSASKRHLLQQEYSHRMNRVRDAANLLEELACKHAKEDHNDWLENGTTFTTVEESSFRKNGERTIDRLLDDIRAYSRSAGYLRAIINMEARLTSAKDGEVFELEAMGPSPGVKNLEKLKKIPTDLVFRTSLDMSELDWEVIRPEEVCQGDYQGRQWTTPNN</sequence>
<dbReference type="GeneID" id="10535563"/>
<reference evidence="2" key="2">
    <citation type="journal article" date="2011" name="Proc. Natl. Acad. Sci. U.S.A.">
        <title>Obligate biotrophy features unraveled by the genomic analysis of rust fungi.</title>
        <authorList>
            <person name="Duplessis S."/>
            <person name="Cuomo C.A."/>
            <person name="Lin Y.-C."/>
            <person name="Aerts A."/>
            <person name="Tisserant E."/>
            <person name="Veneault-Fourrey C."/>
            <person name="Joly D.L."/>
            <person name="Hacquard S."/>
            <person name="Amselem J."/>
            <person name="Cantarel B.L."/>
            <person name="Chiu R."/>
            <person name="Coutinho P.M."/>
            <person name="Feau N."/>
            <person name="Field M."/>
            <person name="Frey P."/>
            <person name="Gelhaye E."/>
            <person name="Goldberg J."/>
            <person name="Grabherr M.G."/>
            <person name="Kodira C.D."/>
            <person name="Kohler A."/>
            <person name="Kuees U."/>
            <person name="Lindquist E.A."/>
            <person name="Lucas S.M."/>
            <person name="Mago R."/>
            <person name="Mauceli E."/>
            <person name="Morin E."/>
            <person name="Murat C."/>
            <person name="Pangilinan J.L."/>
            <person name="Park R."/>
            <person name="Pearson M."/>
            <person name="Quesneville H."/>
            <person name="Rouhier N."/>
            <person name="Sakthikumar S."/>
            <person name="Salamov A.A."/>
            <person name="Schmutz J."/>
            <person name="Selles B."/>
            <person name="Shapiro H."/>
            <person name="Tanguay P."/>
            <person name="Tuskan G.A."/>
            <person name="Henrissat B."/>
            <person name="Van de Peer Y."/>
            <person name="Rouze P."/>
            <person name="Ellis J.G."/>
            <person name="Dodds P.N."/>
            <person name="Schein J.E."/>
            <person name="Zhong S."/>
            <person name="Hamelin R.C."/>
            <person name="Grigoriev I.V."/>
            <person name="Szabo L.J."/>
            <person name="Martin F."/>
        </authorList>
    </citation>
    <scope>NUCLEOTIDE SEQUENCE [LARGE SCALE GENOMIC DNA]</scope>
    <source>
        <strain evidence="2">CRL 75-36-700-3 / race SCCL</strain>
    </source>
</reference>
<dbReference type="KEGG" id="pgr:PGTG_19876"/>
<dbReference type="AlphaFoldDB" id="E3LBM1"/>
<protein>
    <submittedName>
        <fullName evidence="1">Uncharacterized protein</fullName>
    </submittedName>
</protein>
<dbReference type="RefSeq" id="XP_003338365.1">
    <property type="nucleotide sequence ID" value="XM_003338317.1"/>
</dbReference>
<evidence type="ECO:0000313" key="1">
    <source>
        <dbReference type="EMBL" id="EFP93946.1"/>
    </source>
</evidence>
<dbReference type="OrthoDB" id="2505113at2759"/>
<evidence type="ECO:0000313" key="2">
    <source>
        <dbReference type="Proteomes" id="UP000008783"/>
    </source>
</evidence>
<dbReference type="HOGENOM" id="CLU_099944_0_0_1"/>
<gene>
    <name evidence="1" type="ORF">PGTG_19876</name>
</gene>
<organism evidence="1 2">
    <name type="scientific">Puccinia graminis f. sp. tritici (strain CRL 75-36-700-3 / race SCCL)</name>
    <name type="common">Black stem rust fungus</name>
    <dbReference type="NCBI Taxonomy" id="418459"/>
    <lineage>
        <taxon>Eukaryota</taxon>
        <taxon>Fungi</taxon>
        <taxon>Dikarya</taxon>
        <taxon>Basidiomycota</taxon>
        <taxon>Pucciniomycotina</taxon>
        <taxon>Pucciniomycetes</taxon>
        <taxon>Pucciniales</taxon>
        <taxon>Pucciniaceae</taxon>
        <taxon>Puccinia</taxon>
    </lineage>
</organism>
<accession>E3LBM1</accession>
<dbReference type="InParanoid" id="E3LBM1"/>
<dbReference type="EMBL" id="DS178421">
    <property type="protein sequence ID" value="EFP93946.1"/>
    <property type="molecule type" value="Genomic_DNA"/>
</dbReference>
<keyword evidence="2" id="KW-1185">Reference proteome</keyword>
<proteinExistence type="predicted"/>
<dbReference type="Proteomes" id="UP000008783">
    <property type="component" value="Unassembled WGS sequence"/>
</dbReference>
<name>E3LBM1_PUCGT</name>